<dbReference type="InterPro" id="IPR015856">
    <property type="entry name" value="ABC_transpr_CbiO/EcfA_su"/>
</dbReference>
<comment type="caution">
    <text evidence="10">The sequence shown here is derived from an EMBL/GenBank/DDBJ whole genome shotgun (WGS) entry which is preliminary data.</text>
</comment>
<dbReference type="InterPro" id="IPR027417">
    <property type="entry name" value="P-loop_NTPase"/>
</dbReference>
<keyword evidence="3" id="KW-0813">Transport</keyword>
<keyword evidence="6 10" id="KW-0067">ATP-binding</keyword>
<evidence type="ECO:0000256" key="1">
    <source>
        <dbReference type="ARBA" id="ARBA00004202"/>
    </source>
</evidence>
<evidence type="ECO:0000256" key="2">
    <source>
        <dbReference type="ARBA" id="ARBA00005417"/>
    </source>
</evidence>
<dbReference type="GO" id="GO:0042626">
    <property type="term" value="F:ATPase-coupled transmembrane transporter activity"/>
    <property type="evidence" value="ECO:0007669"/>
    <property type="project" value="TreeGrafter"/>
</dbReference>
<dbReference type="PANTHER" id="PTHR43553">
    <property type="entry name" value="HEAVY METAL TRANSPORTER"/>
    <property type="match status" value="1"/>
</dbReference>
<dbReference type="GO" id="GO:0043190">
    <property type="term" value="C:ATP-binding cassette (ABC) transporter complex"/>
    <property type="evidence" value="ECO:0007669"/>
    <property type="project" value="TreeGrafter"/>
</dbReference>
<dbReference type="Gene3D" id="3.40.50.300">
    <property type="entry name" value="P-loop containing nucleotide triphosphate hydrolases"/>
    <property type="match status" value="2"/>
</dbReference>
<evidence type="ECO:0000259" key="9">
    <source>
        <dbReference type="PROSITE" id="PS50893"/>
    </source>
</evidence>
<dbReference type="RefSeq" id="WP_148954905.1">
    <property type="nucleotide sequence ID" value="NZ_VTEG01000021.1"/>
</dbReference>
<keyword evidence="7" id="KW-1278">Translocase</keyword>
<feature type="domain" description="ABC transporter" evidence="9">
    <location>
        <begin position="5"/>
        <end position="243"/>
    </location>
</feature>
<evidence type="ECO:0000313" key="11">
    <source>
        <dbReference type="Proteomes" id="UP000325182"/>
    </source>
</evidence>
<comment type="similarity">
    <text evidence="2">Belongs to the ABC transporter superfamily.</text>
</comment>
<dbReference type="PANTHER" id="PTHR43553:SF27">
    <property type="entry name" value="ENERGY-COUPLING FACTOR TRANSPORTER ATP-BINDING PROTEIN ECFA2"/>
    <property type="match status" value="1"/>
</dbReference>
<comment type="subcellular location">
    <subcellularLocation>
        <location evidence="1">Cell membrane</location>
        <topology evidence="1">Peripheral membrane protein</topology>
    </subcellularLocation>
</comment>
<dbReference type="SUPFAM" id="SSF52540">
    <property type="entry name" value="P-loop containing nucleoside triphosphate hydrolases"/>
    <property type="match status" value="2"/>
</dbReference>
<dbReference type="GO" id="GO:0016887">
    <property type="term" value="F:ATP hydrolysis activity"/>
    <property type="evidence" value="ECO:0007669"/>
    <property type="project" value="InterPro"/>
</dbReference>
<dbReference type="InterPro" id="IPR003593">
    <property type="entry name" value="AAA+_ATPase"/>
</dbReference>
<evidence type="ECO:0000256" key="7">
    <source>
        <dbReference type="ARBA" id="ARBA00022967"/>
    </source>
</evidence>
<keyword evidence="4" id="KW-1003">Cell membrane</keyword>
<feature type="domain" description="ABC transporter" evidence="9">
    <location>
        <begin position="302"/>
        <end position="537"/>
    </location>
</feature>
<evidence type="ECO:0000256" key="3">
    <source>
        <dbReference type="ARBA" id="ARBA00022448"/>
    </source>
</evidence>
<dbReference type="GO" id="GO:0005524">
    <property type="term" value="F:ATP binding"/>
    <property type="evidence" value="ECO:0007669"/>
    <property type="project" value="UniProtKB-KW"/>
</dbReference>
<evidence type="ECO:0000256" key="5">
    <source>
        <dbReference type="ARBA" id="ARBA00022741"/>
    </source>
</evidence>
<accession>A0A5D4M651</accession>
<dbReference type="PROSITE" id="PS00211">
    <property type="entry name" value="ABC_TRANSPORTER_1"/>
    <property type="match status" value="1"/>
</dbReference>
<dbReference type="InterPro" id="IPR017871">
    <property type="entry name" value="ABC_transporter-like_CS"/>
</dbReference>
<name>A0A5D4M651_9BACI</name>
<evidence type="ECO:0000256" key="4">
    <source>
        <dbReference type="ARBA" id="ARBA00022475"/>
    </source>
</evidence>
<evidence type="ECO:0000256" key="6">
    <source>
        <dbReference type="ARBA" id="ARBA00022840"/>
    </source>
</evidence>
<proteinExistence type="inferred from homology"/>
<sequence length="576" mass="64386">MDTLISIRDLFFKYPGGKETILNGVNLEIKKGDFTAVIGSNGSGKTTLCKAFNGLIPHFYVGEIGGEVMVDGLDTRDHSVAELSKKIAYVYQDFENQLVRPTVYDEVTFSPLSFGMKDFKERGQRALEMLDLTHIKNEFIWQLSGGQKHLTALASVLSVDPEVIIIDEPVAQLDPVNAAKIYEKLKILNEVYGKTIIVIEHHTEFIGDYCKNVIMMDKGKALWNLPVKVALSKVGQLTEKDIFPPQVTQVVHRLNQNSHLLPVTVSQGVEYLNSQPLTIEQHRLDEMNSNVGVETARRKPVVSLSDVTHGYKTLKRELKYVFNGLDLSFYEGDRVAIVGSNGAGKSTLLKIITGIIKLRQGKVEIGGEDVTETSPEALAEKVTYIYQNPEEMFIEDSIVKDIGYFQEVRDIFGREAFVQNLVERFHLEKIKDRDGRLLSGGQQRRASMAIGLGMLPEVILLDEPTSSLDISSRKEMLKMLDQLKDTVKTVVVATHDMQLVAEWANRVIVMDQGRIIKDGTCREIFSDSDLLENASIQAPQIIKLGHELGMSPIPLSVEEMLSCLVVESGEEKLEAY</sequence>
<evidence type="ECO:0000256" key="8">
    <source>
        <dbReference type="ARBA" id="ARBA00023136"/>
    </source>
</evidence>
<dbReference type="InterPro" id="IPR003439">
    <property type="entry name" value="ABC_transporter-like_ATP-bd"/>
</dbReference>
<dbReference type="InterPro" id="IPR050095">
    <property type="entry name" value="ECF_ABC_transporter_ATP-bd"/>
</dbReference>
<dbReference type="CDD" id="cd03225">
    <property type="entry name" value="ABC_cobalt_CbiO_domain1"/>
    <property type="match status" value="2"/>
</dbReference>
<dbReference type="Proteomes" id="UP000325182">
    <property type="component" value="Unassembled WGS sequence"/>
</dbReference>
<gene>
    <name evidence="10" type="ORF">FZC84_19370</name>
</gene>
<evidence type="ECO:0000313" key="10">
    <source>
        <dbReference type="EMBL" id="TYR97394.1"/>
    </source>
</evidence>
<protein>
    <submittedName>
        <fullName evidence="10">ABC transporter ATP-binding protein</fullName>
    </submittedName>
</protein>
<dbReference type="PROSITE" id="PS50893">
    <property type="entry name" value="ABC_TRANSPORTER_2"/>
    <property type="match status" value="2"/>
</dbReference>
<dbReference type="SMART" id="SM00382">
    <property type="entry name" value="AAA"/>
    <property type="match status" value="2"/>
</dbReference>
<dbReference type="EMBL" id="VTEG01000021">
    <property type="protein sequence ID" value="TYR97394.1"/>
    <property type="molecule type" value="Genomic_DNA"/>
</dbReference>
<keyword evidence="5" id="KW-0547">Nucleotide-binding</keyword>
<dbReference type="Pfam" id="PF00005">
    <property type="entry name" value="ABC_tran"/>
    <property type="match status" value="2"/>
</dbReference>
<keyword evidence="8" id="KW-0472">Membrane</keyword>
<reference evidence="10 11" key="1">
    <citation type="submission" date="2019-08" db="EMBL/GenBank/DDBJ databases">
        <title>Bacillus genomes from the desert of Cuatro Cienegas, Coahuila.</title>
        <authorList>
            <person name="Olmedo-Alvarez G."/>
        </authorList>
    </citation>
    <scope>NUCLEOTIDE SEQUENCE [LARGE SCALE GENOMIC DNA]</scope>
    <source>
        <strain evidence="10 11">CH128b_4D</strain>
    </source>
</reference>
<dbReference type="AlphaFoldDB" id="A0A5D4M651"/>
<organism evidence="10 11">
    <name type="scientific">Rossellomorea vietnamensis</name>
    <dbReference type="NCBI Taxonomy" id="218284"/>
    <lineage>
        <taxon>Bacteria</taxon>
        <taxon>Bacillati</taxon>
        <taxon>Bacillota</taxon>
        <taxon>Bacilli</taxon>
        <taxon>Bacillales</taxon>
        <taxon>Bacillaceae</taxon>
        <taxon>Rossellomorea</taxon>
    </lineage>
</organism>